<proteinExistence type="predicted"/>
<comment type="caution">
    <text evidence="1">The sequence shown here is derived from an EMBL/GenBank/DDBJ whole genome shotgun (WGS) entry which is preliminary data.</text>
</comment>
<gene>
    <name evidence="1" type="ORF">A2W05_08585</name>
</gene>
<protein>
    <submittedName>
        <fullName evidence="1">Uncharacterized protein</fullName>
    </submittedName>
</protein>
<reference evidence="1 2" key="1">
    <citation type="journal article" date="2016" name="Nat. Commun.">
        <title>Thousands of microbial genomes shed light on interconnected biogeochemical processes in an aquifer system.</title>
        <authorList>
            <person name="Anantharaman K."/>
            <person name="Brown C.T."/>
            <person name="Hug L.A."/>
            <person name="Sharon I."/>
            <person name="Castelle C.J."/>
            <person name="Probst A.J."/>
            <person name="Thomas B.C."/>
            <person name="Singh A."/>
            <person name="Wilkins M.J."/>
            <person name="Karaoz U."/>
            <person name="Brodie E.L."/>
            <person name="Williams K.H."/>
            <person name="Hubbard S.S."/>
            <person name="Banfield J.F."/>
        </authorList>
    </citation>
    <scope>NUCLEOTIDE SEQUENCE [LARGE SCALE GENOMIC DNA]</scope>
</reference>
<dbReference type="EMBL" id="MGDE01000154">
    <property type="protein sequence ID" value="OGL45046.1"/>
    <property type="molecule type" value="Genomic_DNA"/>
</dbReference>
<dbReference type="SUPFAM" id="SSF46785">
    <property type="entry name" value="Winged helix' DNA-binding domain"/>
    <property type="match status" value="1"/>
</dbReference>
<evidence type="ECO:0000313" key="1">
    <source>
        <dbReference type="EMBL" id="OGL45046.1"/>
    </source>
</evidence>
<organism evidence="1 2">
    <name type="scientific">Candidatus Schekmanbacteria bacterium RBG_16_38_10</name>
    <dbReference type="NCBI Taxonomy" id="1817879"/>
    <lineage>
        <taxon>Bacteria</taxon>
        <taxon>Candidatus Schekmaniibacteriota</taxon>
    </lineage>
</organism>
<dbReference type="AlphaFoldDB" id="A0A1F7RU01"/>
<accession>A0A1F7RU01</accession>
<sequence>MLSGTEANIINTVARLKEATKNQIRKEVGFSSDYIGYLCGYLVKKGYLNFSNGHYSPGKMGIKSLLTEETPKIDSRTKDFSVGVDKGLIKKIAAEVAEEFSDKLKKTVKDIKITVAQIGQKTDRIPEQKIKIKTDFVFPVEDESLALESNINKIGPNVEKEKSYIDEPVKLFKKLFKKFKKGGRDE</sequence>
<name>A0A1F7RU01_9BACT</name>
<evidence type="ECO:0000313" key="2">
    <source>
        <dbReference type="Proteomes" id="UP000178797"/>
    </source>
</evidence>
<dbReference type="Proteomes" id="UP000178797">
    <property type="component" value="Unassembled WGS sequence"/>
</dbReference>
<dbReference type="InterPro" id="IPR036390">
    <property type="entry name" value="WH_DNA-bd_sf"/>
</dbReference>